<keyword evidence="2" id="KW-0158">Chromosome</keyword>
<dbReference type="Pfam" id="PF00069">
    <property type="entry name" value="Pkinase"/>
    <property type="match status" value="1"/>
</dbReference>
<dbReference type="CDD" id="cd13981">
    <property type="entry name" value="STKc_Bub1_BubR1"/>
    <property type="match status" value="1"/>
</dbReference>
<dbReference type="PROSITE" id="PS50011">
    <property type="entry name" value="PROTEIN_KINASE_DOM"/>
    <property type="match status" value="1"/>
</dbReference>
<dbReference type="GO" id="GO:0004672">
    <property type="term" value="F:protein kinase activity"/>
    <property type="evidence" value="ECO:0007669"/>
    <property type="project" value="InterPro"/>
</dbReference>
<keyword evidence="4" id="KW-0137">Centromere</keyword>
<dbReference type="Pfam" id="PF08171">
    <property type="entry name" value="Mad3_BUB1_II"/>
    <property type="match status" value="1"/>
</dbReference>
<feature type="region of interest" description="Disordered" evidence="5">
    <location>
        <begin position="159"/>
        <end position="217"/>
    </location>
</feature>
<dbReference type="PROSITE" id="PS00108">
    <property type="entry name" value="PROTEIN_KINASE_ST"/>
    <property type="match status" value="1"/>
</dbReference>
<comment type="subcellular location">
    <subcellularLocation>
        <location evidence="1">Chromosome</location>
        <location evidence="1">Centromere</location>
        <location evidence="1">Kinetochore</location>
    </subcellularLocation>
</comment>
<dbReference type="Proteomes" id="UP000567179">
    <property type="component" value="Unassembled WGS sequence"/>
</dbReference>
<feature type="compositionally biased region" description="Basic and acidic residues" evidence="5">
    <location>
        <begin position="486"/>
        <end position="495"/>
    </location>
</feature>
<evidence type="ECO:0000256" key="2">
    <source>
        <dbReference type="ARBA" id="ARBA00022454"/>
    </source>
</evidence>
<dbReference type="OrthoDB" id="248495at2759"/>
<evidence type="ECO:0008006" key="10">
    <source>
        <dbReference type="Google" id="ProtNLM"/>
    </source>
</evidence>
<dbReference type="InterPro" id="IPR013212">
    <property type="entry name" value="Mad3/Bub1_I"/>
</dbReference>
<dbReference type="SUPFAM" id="SSF56112">
    <property type="entry name" value="Protein kinase-like (PK-like)"/>
    <property type="match status" value="1"/>
</dbReference>
<evidence type="ECO:0000259" key="6">
    <source>
        <dbReference type="PROSITE" id="PS50011"/>
    </source>
</evidence>
<dbReference type="InterPro" id="IPR015661">
    <property type="entry name" value="Bub1/Mad3"/>
</dbReference>
<dbReference type="PANTHER" id="PTHR14030:SF4">
    <property type="entry name" value="BUB1 KINASE, ISOFORM A-RELATED"/>
    <property type="match status" value="1"/>
</dbReference>
<dbReference type="PANTHER" id="PTHR14030">
    <property type="entry name" value="MITOTIC CHECKPOINT SERINE/THREONINE-PROTEIN KINASE BUB1"/>
    <property type="match status" value="1"/>
</dbReference>
<proteinExistence type="predicted"/>
<dbReference type="GO" id="GO:0005524">
    <property type="term" value="F:ATP binding"/>
    <property type="evidence" value="ECO:0007669"/>
    <property type="project" value="InterPro"/>
</dbReference>
<feature type="compositionally biased region" description="Acidic residues" evidence="5">
    <location>
        <begin position="611"/>
        <end position="620"/>
    </location>
</feature>
<dbReference type="Gene3D" id="1.10.510.10">
    <property type="entry name" value="Transferase(Phosphotransferase) domain 1"/>
    <property type="match status" value="1"/>
</dbReference>
<keyword evidence="9" id="KW-1185">Reference proteome</keyword>
<organism evidence="8 9">
    <name type="scientific">Psilocybe cf. subviscida</name>
    <dbReference type="NCBI Taxonomy" id="2480587"/>
    <lineage>
        <taxon>Eukaryota</taxon>
        <taxon>Fungi</taxon>
        <taxon>Dikarya</taxon>
        <taxon>Basidiomycota</taxon>
        <taxon>Agaricomycotina</taxon>
        <taxon>Agaricomycetes</taxon>
        <taxon>Agaricomycetidae</taxon>
        <taxon>Agaricales</taxon>
        <taxon>Agaricineae</taxon>
        <taxon>Strophariaceae</taxon>
        <taxon>Psilocybe</taxon>
    </lineage>
</organism>
<evidence type="ECO:0000256" key="1">
    <source>
        <dbReference type="ARBA" id="ARBA00004629"/>
    </source>
</evidence>
<name>A0A8H5F860_9AGAR</name>
<dbReference type="SMART" id="SM00220">
    <property type="entry name" value="S_TKc"/>
    <property type="match status" value="1"/>
</dbReference>
<dbReference type="Gene3D" id="6.10.20.170">
    <property type="match status" value="1"/>
</dbReference>
<dbReference type="AlphaFoldDB" id="A0A8H5F860"/>
<dbReference type="GO" id="GO:0007094">
    <property type="term" value="P:mitotic spindle assembly checkpoint signaling"/>
    <property type="evidence" value="ECO:0007669"/>
    <property type="project" value="InterPro"/>
</dbReference>
<evidence type="ECO:0000256" key="4">
    <source>
        <dbReference type="ARBA" id="ARBA00023328"/>
    </source>
</evidence>
<dbReference type="GO" id="GO:0005634">
    <property type="term" value="C:nucleus"/>
    <property type="evidence" value="ECO:0007669"/>
    <property type="project" value="TreeGrafter"/>
</dbReference>
<dbReference type="GO" id="GO:0032991">
    <property type="term" value="C:protein-containing complex"/>
    <property type="evidence" value="ECO:0007669"/>
    <property type="project" value="UniProtKB-ARBA"/>
</dbReference>
<dbReference type="Gene3D" id="1.25.40.430">
    <property type="match status" value="1"/>
</dbReference>
<dbReference type="Pfam" id="PF08311">
    <property type="entry name" value="Mad3_BUB1_I"/>
    <property type="match status" value="1"/>
</dbReference>
<keyword evidence="3" id="KW-0995">Kinetochore</keyword>
<dbReference type="PROSITE" id="PS51489">
    <property type="entry name" value="BUB1_N"/>
    <property type="match status" value="1"/>
</dbReference>
<dbReference type="InterPro" id="IPR000719">
    <property type="entry name" value="Prot_kinase_dom"/>
</dbReference>
<evidence type="ECO:0000313" key="9">
    <source>
        <dbReference type="Proteomes" id="UP000567179"/>
    </source>
</evidence>
<dbReference type="InterPro" id="IPR008271">
    <property type="entry name" value="Ser/Thr_kinase_AS"/>
</dbReference>
<feature type="region of interest" description="Disordered" evidence="5">
    <location>
        <begin position="467"/>
        <end position="659"/>
    </location>
</feature>
<feature type="compositionally biased region" description="Acidic residues" evidence="5">
    <location>
        <begin position="914"/>
        <end position="929"/>
    </location>
</feature>
<accession>A0A8H5F860</accession>
<dbReference type="GO" id="GO:0000776">
    <property type="term" value="C:kinetochore"/>
    <property type="evidence" value="ECO:0007669"/>
    <property type="project" value="UniProtKB-KW"/>
</dbReference>
<protein>
    <recommendedName>
        <fullName evidence="10">Protein kinase domain-containing protein</fullName>
    </recommendedName>
</protein>
<comment type="caution">
    <text evidence="8">The sequence shown here is derived from an EMBL/GenBank/DDBJ whole genome shotgun (WGS) entry which is preliminary data.</text>
</comment>
<feature type="compositionally biased region" description="Acidic residues" evidence="5">
    <location>
        <begin position="634"/>
        <end position="659"/>
    </location>
</feature>
<evidence type="ECO:0000313" key="8">
    <source>
        <dbReference type="EMBL" id="KAF5327087.1"/>
    </source>
</evidence>
<evidence type="ECO:0000256" key="3">
    <source>
        <dbReference type="ARBA" id="ARBA00022838"/>
    </source>
</evidence>
<dbReference type="EMBL" id="JAACJJ010000014">
    <property type="protein sequence ID" value="KAF5327087.1"/>
    <property type="molecule type" value="Genomic_DNA"/>
</dbReference>
<dbReference type="GO" id="GO:0051754">
    <property type="term" value="P:meiotic sister chromatid cohesion, centromeric"/>
    <property type="evidence" value="ECO:0007669"/>
    <property type="project" value="TreeGrafter"/>
</dbReference>
<gene>
    <name evidence="8" type="ORF">D9619_004500</name>
</gene>
<dbReference type="SMART" id="SM00777">
    <property type="entry name" value="Mad3_BUB1_I"/>
    <property type="match status" value="1"/>
</dbReference>
<evidence type="ECO:0000259" key="7">
    <source>
        <dbReference type="PROSITE" id="PS51489"/>
    </source>
</evidence>
<feature type="compositionally biased region" description="Low complexity" evidence="5">
    <location>
        <begin position="161"/>
        <end position="213"/>
    </location>
</feature>
<feature type="domain" description="Protein kinase" evidence="6">
    <location>
        <begin position="885"/>
        <end position="1203"/>
    </location>
</feature>
<dbReference type="InterPro" id="IPR011009">
    <property type="entry name" value="Kinase-like_dom_sf"/>
</dbReference>
<reference evidence="8 9" key="1">
    <citation type="journal article" date="2020" name="ISME J.">
        <title>Uncovering the hidden diversity of litter-decomposition mechanisms in mushroom-forming fungi.</title>
        <authorList>
            <person name="Floudas D."/>
            <person name="Bentzer J."/>
            <person name="Ahren D."/>
            <person name="Johansson T."/>
            <person name="Persson P."/>
            <person name="Tunlid A."/>
        </authorList>
    </citation>
    <scope>NUCLEOTIDE SEQUENCE [LARGE SCALE GENOMIC DNA]</scope>
    <source>
        <strain evidence="8 9">CBS 101986</strain>
    </source>
</reference>
<evidence type="ECO:0000256" key="5">
    <source>
        <dbReference type="SAM" id="MobiDB-lite"/>
    </source>
</evidence>
<dbReference type="InterPro" id="IPR012572">
    <property type="entry name" value="Mad3/Bub1_II"/>
</dbReference>
<feature type="region of interest" description="Disordered" evidence="5">
    <location>
        <begin position="910"/>
        <end position="929"/>
    </location>
</feature>
<feature type="domain" description="BUB1 N-terminal" evidence="7">
    <location>
        <begin position="21"/>
        <end position="188"/>
    </location>
</feature>
<sequence>MPPRPADALSPADRERERAKYQARLANALSEEDDPLAVYHQFVQWTIKNYGESDPNSGLKDLLKEATNQFKDDATYKSDLRYLKLWALAARQLDQAGAIAIYAYLVANDIGTTYSALYEDYANLLEAGGRRKEADSIYRRGIKKAARPLERLKKRYAEFQSRGPPSTAAGSSSSNTASGPSSKASTSRSTSSSAKLSTTSASASGSTQAPASTHPATFTSTAESRYALMLAPPAPGKRPEKLRFNMNLLWTDDGVEYSIQEARARSMGLLGKKWGPPPASETRFAQTTAMVDFNDDGQKASRGRFGGGRRSLMGGAEPTVTINTKEALADVFGMYNSPDRTTKLPGSKHAPIKKIEPVTPAMTPRLTFIKDNENAMAQNAKTPTPAFRPFSDENAQPTAARTPAAKFAPFVDGDAQKTPFITPRAVLTVKEVVPTPSNRENGTTEDRPEPVFAKVFTPANKSVPLAPLRDVFTDDHGKPLPKPKAPTHERAKSQHEVLPSIAENANRLGAFTPFRDRDGSENARTPFKVFSRPTEDAENAQPGPGTGPFEPKTPSAVFRPLGDKTPAFTPFKDNAPAFTPFVDKPAESRPVLQPAPPREPPRPVFTSTVVEIEDDEEEQAEVAQVQPHVPPGIPDDDQERYDDDERQEYYEEEESQMEEYDVALQPEYLPASEEIYDEGESYQAPLGGRFGAFNVMTPITERTFEFTSSTRGISTPSQKYAHADPAQAEHEAVEAAQLLAAELRQGDDMDEGYADEEENYDGHGRPALEPLRLSSVQDLPRQPTHEVIVSAEERTGSLSLLDTLTLSSKFRPSNPCNPFDPAILSALMSRIPTDPHFYDLRAQQAGMLGELEKFTKKSRKASGSSDKGGQLEGGTFPVVLQGHKFLVTEKLGEGGFGSVFKARDVGMSAVGDASDGDEDDDDDEEDEESASMIALKVVKPRNLWEYHVLRRLHTALPPSFRRSVILPHALYAFGDESHLVLDLCPQGMLLNIVNNAGPAGVSQAGACLDELLVMFFSIELLALLEAMHNAGFIHGDLKIDNLLLRLEEVPGGAAGWSPTYQPSGEGGWSYKGLKIIDFGRTIDMRLFPPGQQFVADWTTDDRDCIEVREGRPWSYQADYYGLAGVIYCMLFGKYIQANSVTEFKDEEGHRRLKIATPFKRYWQTDIWTRLFDLLLNPCLARRDGDLPICDEMQGLRKEMEQWLQANCNRTSNTLKGLLKKVELSCYKL</sequence>